<gene>
    <name evidence="6" type="ORF">HPA02_31450</name>
</gene>
<keyword evidence="1" id="KW-0963">Cytoplasm</keyword>
<dbReference type="RefSeq" id="WP_232341145.1">
    <property type="nucleotide sequence ID" value="NZ_BJUK01000053.1"/>
</dbReference>
<comment type="caution">
    <text evidence="6">The sequence shown here is derived from an EMBL/GenBank/DDBJ whole genome shotgun (WGS) entry which is preliminary data.</text>
</comment>
<organism evidence="6 7">
    <name type="scientific">Bisbaumannia pacifica</name>
    <dbReference type="NCBI Taxonomy" id="77098"/>
    <lineage>
        <taxon>Bacteria</taxon>
        <taxon>Pseudomonadati</taxon>
        <taxon>Pseudomonadota</taxon>
        <taxon>Gammaproteobacteria</taxon>
        <taxon>Oceanospirillales</taxon>
        <taxon>Halomonadaceae</taxon>
        <taxon>Bisbaumannia</taxon>
    </lineage>
</organism>
<evidence type="ECO:0000256" key="4">
    <source>
        <dbReference type="SAM" id="MobiDB-lite"/>
    </source>
</evidence>
<proteinExistence type="predicted"/>
<dbReference type="Proteomes" id="UP000321275">
    <property type="component" value="Unassembled WGS sequence"/>
</dbReference>
<dbReference type="InterPro" id="IPR023529">
    <property type="entry name" value="ProQ"/>
</dbReference>
<keyword evidence="3" id="KW-0143">Chaperone</keyword>
<dbReference type="GO" id="GO:0033592">
    <property type="term" value="F:RNA strand annealing activity"/>
    <property type="evidence" value="ECO:0007669"/>
    <property type="project" value="InterPro"/>
</dbReference>
<reference evidence="6 7" key="1">
    <citation type="submission" date="2019-07" db="EMBL/GenBank/DDBJ databases">
        <title>Whole genome shotgun sequence of Halomonas pacifica NBRC 102220.</title>
        <authorList>
            <person name="Hosoyama A."/>
            <person name="Uohara A."/>
            <person name="Ohji S."/>
            <person name="Ichikawa N."/>
        </authorList>
    </citation>
    <scope>NUCLEOTIDE SEQUENCE [LARGE SCALE GENOMIC DNA]</scope>
    <source>
        <strain evidence="6 7">NBRC 102220</strain>
    </source>
</reference>
<accession>A0A510XBP3</accession>
<evidence type="ECO:0000256" key="2">
    <source>
        <dbReference type="ARBA" id="ARBA00022884"/>
    </source>
</evidence>
<evidence type="ECO:0000313" key="7">
    <source>
        <dbReference type="Proteomes" id="UP000321275"/>
    </source>
</evidence>
<dbReference type="GO" id="GO:0034057">
    <property type="term" value="F:RNA strand-exchange activity"/>
    <property type="evidence" value="ECO:0007669"/>
    <property type="project" value="InterPro"/>
</dbReference>
<name>A0A510XBP3_9GAMM</name>
<feature type="compositionally biased region" description="Low complexity" evidence="4">
    <location>
        <begin position="257"/>
        <end position="283"/>
    </location>
</feature>
<feature type="region of interest" description="Disordered" evidence="4">
    <location>
        <begin position="50"/>
        <end position="155"/>
    </location>
</feature>
<feature type="region of interest" description="Disordered" evidence="4">
    <location>
        <begin position="246"/>
        <end position="309"/>
    </location>
</feature>
<keyword evidence="2" id="KW-0694">RNA-binding</keyword>
<evidence type="ECO:0000313" key="6">
    <source>
        <dbReference type="EMBL" id="GEK48862.1"/>
    </source>
</evidence>
<dbReference type="GO" id="GO:0005829">
    <property type="term" value="C:cytosol"/>
    <property type="evidence" value="ECO:0007669"/>
    <property type="project" value="TreeGrafter"/>
</dbReference>
<dbReference type="PANTHER" id="PTHR38106">
    <property type="entry name" value="RNA CHAPERONE PROQ"/>
    <property type="match status" value="1"/>
</dbReference>
<dbReference type="SUPFAM" id="SSF48657">
    <property type="entry name" value="FinO-like"/>
    <property type="match status" value="1"/>
</dbReference>
<sequence length="322" mass="35250">MSSEANRHLLAALEGQIERRLDELSEARRRVAELEARNRRLEADNLALRRRLEAEHPETSVPRSQGLAALIGRRPRGQEAAAGGEPSASQESLPAQESPASREPLFSQVSRSLQESPLASQESSSPQESPLASQESLSSQESPSPQESLPIDAPPSPQALLAEWYRRYPQAFFKGHTRPLKVGIHEELLVREPWPEKLVRRALACYVHLPRYLKAVRAGAQRVGLDGERAGEVTEGEARYAHRQLEAFHKERRGRGKPATGKSTTSKASPKAAKASCQAAPSGGRQGQGDDGGRPRPLVAEQTDPQARLASKLDALLAKHNR</sequence>
<feature type="compositionally biased region" description="Low complexity" evidence="4">
    <location>
        <begin position="112"/>
        <end position="150"/>
    </location>
</feature>
<evidence type="ECO:0000259" key="5">
    <source>
        <dbReference type="SMART" id="SM00945"/>
    </source>
</evidence>
<dbReference type="EMBL" id="BJUK01000053">
    <property type="protein sequence ID" value="GEK48862.1"/>
    <property type="molecule type" value="Genomic_DNA"/>
</dbReference>
<dbReference type="GO" id="GO:0010608">
    <property type="term" value="P:post-transcriptional regulation of gene expression"/>
    <property type="evidence" value="ECO:0007669"/>
    <property type="project" value="InterPro"/>
</dbReference>
<keyword evidence="7" id="KW-1185">Reference proteome</keyword>
<dbReference type="Gene3D" id="1.10.1710.10">
    <property type="entry name" value="ProQ/FinO domain"/>
    <property type="match status" value="1"/>
</dbReference>
<protein>
    <recommendedName>
        <fullName evidence="5">ProQ/FinO domain-containing protein</fullName>
    </recommendedName>
</protein>
<dbReference type="PANTHER" id="PTHR38106:SF1">
    <property type="entry name" value="RNA CHAPERONE PROQ"/>
    <property type="match status" value="1"/>
</dbReference>
<dbReference type="Pfam" id="PF04352">
    <property type="entry name" value="ProQ"/>
    <property type="match status" value="1"/>
</dbReference>
<feature type="domain" description="ProQ/FinO" evidence="5">
    <location>
        <begin position="152"/>
        <end position="260"/>
    </location>
</feature>
<dbReference type="InterPro" id="IPR016103">
    <property type="entry name" value="ProQ/FinO"/>
</dbReference>
<dbReference type="SMART" id="SM00945">
    <property type="entry name" value="ProQ"/>
    <property type="match status" value="1"/>
</dbReference>
<dbReference type="AlphaFoldDB" id="A0A510XBP3"/>
<dbReference type="InterPro" id="IPR036442">
    <property type="entry name" value="ProQ/FinO_sf"/>
</dbReference>
<feature type="compositionally biased region" description="Polar residues" evidence="4">
    <location>
        <begin position="87"/>
        <end position="99"/>
    </location>
</feature>
<evidence type="ECO:0000256" key="1">
    <source>
        <dbReference type="ARBA" id="ARBA00022490"/>
    </source>
</evidence>
<evidence type="ECO:0000256" key="3">
    <source>
        <dbReference type="ARBA" id="ARBA00023186"/>
    </source>
</evidence>